<keyword evidence="1" id="KW-1133">Transmembrane helix</keyword>
<dbReference type="RefSeq" id="WP_336588756.1">
    <property type="nucleotide sequence ID" value="NZ_JBBAXC010000023.1"/>
</dbReference>
<sequence>MSVVMIFATLVLGLILLTLGIVIKKKWLKIISIIPLTIFLFQLVFLLGWLL</sequence>
<accession>A0ABU8HJH5</accession>
<organism evidence="2 3">
    <name type="scientific">Bacillus spongiae</name>
    <dbReference type="NCBI Taxonomy" id="2683610"/>
    <lineage>
        <taxon>Bacteria</taxon>
        <taxon>Bacillati</taxon>
        <taxon>Bacillota</taxon>
        <taxon>Bacilli</taxon>
        <taxon>Bacillales</taxon>
        <taxon>Bacillaceae</taxon>
        <taxon>Bacillus</taxon>
    </lineage>
</organism>
<keyword evidence="1" id="KW-0812">Transmembrane</keyword>
<proteinExistence type="predicted"/>
<gene>
    <name evidence="2" type="ORF">WAK64_19885</name>
</gene>
<dbReference type="EMBL" id="JBBAXC010000023">
    <property type="protein sequence ID" value="MEI5909314.1"/>
    <property type="molecule type" value="Genomic_DNA"/>
</dbReference>
<keyword evidence="3" id="KW-1185">Reference proteome</keyword>
<evidence type="ECO:0000313" key="2">
    <source>
        <dbReference type="EMBL" id="MEI5909314.1"/>
    </source>
</evidence>
<comment type="caution">
    <text evidence="2">The sequence shown here is derived from an EMBL/GenBank/DDBJ whole genome shotgun (WGS) entry which is preliminary data.</text>
</comment>
<reference evidence="2 3" key="1">
    <citation type="journal article" date="2018" name="J. Microbiol.">
        <title>Bacillus spongiae sp. nov., isolated from sponge of Jeju Island.</title>
        <authorList>
            <person name="Lee G.E."/>
            <person name="Im W.T."/>
            <person name="Park J.S."/>
        </authorList>
    </citation>
    <scope>NUCLEOTIDE SEQUENCE [LARGE SCALE GENOMIC DNA]</scope>
    <source>
        <strain evidence="2 3">135PIL107-10</strain>
    </source>
</reference>
<protein>
    <submittedName>
        <fullName evidence="2">Uncharacterized protein</fullName>
    </submittedName>
</protein>
<feature type="transmembrane region" description="Helical" evidence="1">
    <location>
        <begin position="6"/>
        <end position="23"/>
    </location>
</feature>
<keyword evidence="1" id="KW-0472">Membrane</keyword>
<evidence type="ECO:0000256" key="1">
    <source>
        <dbReference type="SAM" id="Phobius"/>
    </source>
</evidence>
<dbReference type="Proteomes" id="UP001312865">
    <property type="component" value="Unassembled WGS sequence"/>
</dbReference>
<feature type="transmembrane region" description="Helical" evidence="1">
    <location>
        <begin position="30"/>
        <end position="50"/>
    </location>
</feature>
<name>A0ABU8HJH5_9BACI</name>
<evidence type="ECO:0000313" key="3">
    <source>
        <dbReference type="Proteomes" id="UP001312865"/>
    </source>
</evidence>